<feature type="region of interest" description="Disordered" evidence="1">
    <location>
        <begin position="167"/>
        <end position="284"/>
    </location>
</feature>
<evidence type="ECO:0000256" key="1">
    <source>
        <dbReference type="SAM" id="MobiDB-lite"/>
    </source>
</evidence>
<evidence type="ECO:0000313" key="3">
    <source>
        <dbReference type="Proteomes" id="UP000009027"/>
    </source>
</evidence>
<proteinExistence type="predicted"/>
<sequence>MTREFFPAPFFILYVSMAFLEGGVVLSSALKQGSNEVLLKCGLVSDEALLKSGVEEGRISIHCNKNSIVGEGMGVCIFDGNTVETLQDCFRTTVDGKASINCTDDRITLHAKATGRSSPCVIIAKLEGNHARCDNSRNVNFWLDCENVNYALSPDRLPAWGVGSGVVEQRETPSSAAQGGGGKGNQNEMSSAASPSQKPLEMGEKGQESSPERIGKGAKSTKLSDAMGVRSESNSDPREVMSPRNGNDADHKKKMTDNEGPESFVKDGPRTKEDEETDRPLALSGEPVKWFENVTSGVGRGDFSPNGLKGLLVTVVVATLPFRPAHLR</sequence>
<feature type="compositionally biased region" description="Polar residues" evidence="1">
    <location>
        <begin position="188"/>
        <end position="197"/>
    </location>
</feature>
<feature type="compositionally biased region" description="Basic and acidic residues" evidence="1">
    <location>
        <begin position="201"/>
        <end position="215"/>
    </location>
</feature>
<feature type="compositionally biased region" description="Basic and acidic residues" evidence="1">
    <location>
        <begin position="233"/>
        <end position="257"/>
    </location>
</feature>
<reference evidence="2 3" key="1">
    <citation type="journal article" date="2012" name="Proc. Natl. Acad. Sci. U.S.A.">
        <title>Antigenic diversity is generated by distinct evolutionary mechanisms in African trypanosome species.</title>
        <authorList>
            <person name="Jackson A.P."/>
            <person name="Berry A."/>
            <person name="Aslett M."/>
            <person name="Allison H.C."/>
            <person name="Burton P."/>
            <person name="Vavrova-Anderson J."/>
            <person name="Brown R."/>
            <person name="Browne H."/>
            <person name="Corton N."/>
            <person name="Hauser H."/>
            <person name="Gamble J."/>
            <person name="Gilderthorp R."/>
            <person name="Marcello L."/>
            <person name="McQuillan J."/>
            <person name="Otto T.D."/>
            <person name="Quail M.A."/>
            <person name="Sanders M.J."/>
            <person name="van Tonder A."/>
            <person name="Ginger M.L."/>
            <person name="Field M.C."/>
            <person name="Barry J.D."/>
            <person name="Hertz-Fowler C."/>
            <person name="Berriman M."/>
        </authorList>
    </citation>
    <scope>NUCLEOTIDE SEQUENCE</scope>
    <source>
        <strain evidence="2 3">Y486</strain>
    </source>
</reference>
<protein>
    <submittedName>
        <fullName evidence="2">Uncharacterized protein</fullName>
    </submittedName>
</protein>
<accession>F9WKH5</accession>
<dbReference type="EMBL" id="CAEX01000159">
    <property type="protein sequence ID" value="CCD17995.1"/>
    <property type="molecule type" value="Genomic_DNA"/>
</dbReference>
<dbReference type="AlphaFoldDB" id="F9WKH5"/>
<feature type="compositionally biased region" description="Basic and acidic residues" evidence="1">
    <location>
        <begin position="264"/>
        <end position="273"/>
    </location>
</feature>
<organism evidence="2 3">
    <name type="scientific">Trypanosoma vivax (strain Y486)</name>
    <dbReference type="NCBI Taxonomy" id="1055687"/>
    <lineage>
        <taxon>Eukaryota</taxon>
        <taxon>Discoba</taxon>
        <taxon>Euglenozoa</taxon>
        <taxon>Kinetoplastea</taxon>
        <taxon>Metakinetoplastina</taxon>
        <taxon>Trypanosomatida</taxon>
        <taxon>Trypanosomatidae</taxon>
        <taxon>Trypanosoma</taxon>
        <taxon>Duttonella</taxon>
    </lineage>
</organism>
<dbReference type="VEuPathDB" id="TriTrypDB:TvY486_0006290"/>
<name>F9WKH5_TRYVY</name>
<gene>
    <name evidence="2" type="ORF">TvY486_0006290</name>
</gene>
<dbReference type="Proteomes" id="UP000009027">
    <property type="component" value="Unassembled WGS sequence"/>
</dbReference>
<keyword evidence="3" id="KW-1185">Reference proteome</keyword>
<evidence type="ECO:0000313" key="2">
    <source>
        <dbReference type="EMBL" id="CCD17995.1"/>
    </source>
</evidence>